<dbReference type="STRING" id="1434700.SAMN06296427_105213"/>
<gene>
    <name evidence="9" type="ORF">SAMN06296427_105213</name>
</gene>
<name>A0A1W2B0X9_9FLAO</name>
<feature type="transmembrane region" description="Helical" evidence="7">
    <location>
        <begin position="20"/>
        <end position="39"/>
    </location>
</feature>
<keyword evidence="10" id="KW-1185">Reference proteome</keyword>
<dbReference type="Pfam" id="PF05090">
    <property type="entry name" value="HTTM"/>
    <property type="match status" value="1"/>
</dbReference>
<keyword evidence="6" id="KW-0456">Lyase</keyword>
<dbReference type="GO" id="GO:0012505">
    <property type="term" value="C:endomembrane system"/>
    <property type="evidence" value="ECO:0007669"/>
    <property type="project" value="UniProtKB-SubCell"/>
</dbReference>
<evidence type="ECO:0000313" key="10">
    <source>
        <dbReference type="Proteomes" id="UP000192393"/>
    </source>
</evidence>
<organism evidence="9 10">
    <name type="scientific">Moheibacter sediminis</name>
    <dbReference type="NCBI Taxonomy" id="1434700"/>
    <lineage>
        <taxon>Bacteria</taxon>
        <taxon>Pseudomonadati</taxon>
        <taxon>Bacteroidota</taxon>
        <taxon>Flavobacteriia</taxon>
        <taxon>Flavobacteriales</taxon>
        <taxon>Weeksellaceae</taxon>
        <taxon>Moheibacter</taxon>
    </lineage>
</organism>
<keyword evidence="3 7" id="KW-1133">Transmembrane helix</keyword>
<comment type="subcellular location">
    <subcellularLocation>
        <location evidence="1">Endomembrane system</location>
        <topology evidence="1">Multi-pass membrane protein</topology>
    </subcellularLocation>
</comment>
<evidence type="ECO:0000313" key="9">
    <source>
        <dbReference type="EMBL" id="SMC66371.1"/>
    </source>
</evidence>
<keyword evidence="5" id="KW-1015">Disulfide bond</keyword>
<evidence type="ECO:0000256" key="3">
    <source>
        <dbReference type="ARBA" id="ARBA00022989"/>
    </source>
</evidence>
<feature type="transmembrane region" description="Helical" evidence="7">
    <location>
        <begin position="148"/>
        <end position="171"/>
    </location>
</feature>
<dbReference type="Proteomes" id="UP000192393">
    <property type="component" value="Unassembled WGS sequence"/>
</dbReference>
<dbReference type="GO" id="GO:0008488">
    <property type="term" value="F:gamma-glutamyl carboxylase activity"/>
    <property type="evidence" value="ECO:0007669"/>
    <property type="project" value="InterPro"/>
</dbReference>
<dbReference type="OrthoDB" id="341137at2"/>
<dbReference type="PANTHER" id="PTHR12639:SF7">
    <property type="entry name" value="HTTM DOMAIN-CONTAINING PROTEIN"/>
    <property type="match status" value="1"/>
</dbReference>
<keyword evidence="4 7" id="KW-0472">Membrane</keyword>
<accession>A0A1W2B0X9</accession>
<evidence type="ECO:0000256" key="6">
    <source>
        <dbReference type="ARBA" id="ARBA00023239"/>
    </source>
</evidence>
<sequence>MFGNFLFHRIDNSQIIAFRIFFGLLMVAECWGAIATGWVKETFVEPTITFTFIGFEWTNFLLGTPMYYIFGFLGLIGLLICLGAFYRISTVIFALGWSLVYFMQKEHYNNHYYLVMLIAWFMVFIPANRYRAVDVWIWPQIRSTYTFYWTRLLFILQLLIVYTYAAVAKLYPGWMNGDFLMARYMGFGRWADKHIQWDPLTQFVQTREFAQIFSWLGFGFDLIIIPALLWKKTRVIAFFSALFFHLFNSVTLHIGIFPYFALALAVFCFPPETIRKIFFPKKSTFLPGSNEFGPRHKNQTVFTVIFFIYISWQIYLPLRHWQIPGDVLWTEEGHRLSWRMMLRTKSATTYFYVVDKSNGKRETVNLNDYLTHLQRSRITGKPDMMWQFAQYLRKEYAKKGKEIEVYTKARISINGGPYFEYTDEKADLANTKWNYFGHQEWLRQAPADYTKVAEKEKLPNRN</sequence>
<reference evidence="9 10" key="1">
    <citation type="submission" date="2017-04" db="EMBL/GenBank/DDBJ databases">
        <authorList>
            <person name="Afonso C.L."/>
            <person name="Miller P.J."/>
            <person name="Scott M.A."/>
            <person name="Spackman E."/>
            <person name="Goraichik I."/>
            <person name="Dimitrov K.M."/>
            <person name="Suarez D.L."/>
            <person name="Swayne D.E."/>
        </authorList>
    </citation>
    <scope>NUCLEOTIDE SEQUENCE [LARGE SCALE GENOMIC DNA]</scope>
    <source>
        <strain evidence="9 10">CGMCC 1.12708</strain>
    </source>
</reference>
<dbReference type="InterPro" id="IPR011020">
    <property type="entry name" value="HTTM-like"/>
</dbReference>
<protein>
    <submittedName>
        <fullName evidence="9">Vitamin K-dependent gamma-carboxylase</fullName>
    </submittedName>
</protein>
<dbReference type="SMART" id="SM00752">
    <property type="entry name" value="HTTM"/>
    <property type="match status" value="1"/>
</dbReference>
<dbReference type="EMBL" id="FWXS01000005">
    <property type="protein sequence ID" value="SMC66371.1"/>
    <property type="molecule type" value="Genomic_DNA"/>
</dbReference>
<feature type="transmembrane region" description="Helical" evidence="7">
    <location>
        <begin position="236"/>
        <end position="269"/>
    </location>
</feature>
<dbReference type="RefSeq" id="WP_084017415.1">
    <property type="nucleotide sequence ID" value="NZ_FWXS01000005.1"/>
</dbReference>
<evidence type="ECO:0000259" key="8">
    <source>
        <dbReference type="SMART" id="SM00752"/>
    </source>
</evidence>
<dbReference type="InterPro" id="IPR053935">
    <property type="entry name" value="VKGC_lumenal_dom"/>
</dbReference>
<dbReference type="Pfam" id="PF22777">
    <property type="entry name" value="VKGC_lumenal_dom"/>
    <property type="match status" value="1"/>
</dbReference>
<feature type="transmembrane region" description="Helical" evidence="7">
    <location>
        <begin position="67"/>
        <end position="100"/>
    </location>
</feature>
<feature type="domain" description="HTTM-like" evidence="8">
    <location>
        <begin position="7"/>
        <end position="273"/>
    </location>
</feature>
<evidence type="ECO:0000256" key="7">
    <source>
        <dbReference type="SAM" id="Phobius"/>
    </source>
</evidence>
<evidence type="ECO:0000256" key="1">
    <source>
        <dbReference type="ARBA" id="ARBA00004127"/>
    </source>
</evidence>
<evidence type="ECO:0000256" key="2">
    <source>
        <dbReference type="ARBA" id="ARBA00022692"/>
    </source>
</evidence>
<proteinExistence type="predicted"/>
<keyword evidence="2 7" id="KW-0812">Transmembrane</keyword>
<dbReference type="InterPro" id="IPR053934">
    <property type="entry name" value="HTTM_dom"/>
</dbReference>
<feature type="transmembrane region" description="Helical" evidence="7">
    <location>
        <begin position="112"/>
        <end position="128"/>
    </location>
</feature>
<evidence type="ECO:0000256" key="5">
    <source>
        <dbReference type="ARBA" id="ARBA00023157"/>
    </source>
</evidence>
<evidence type="ECO:0000256" key="4">
    <source>
        <dbReference type="ARBA" id="ARBA00023136"/>
    </source>
</evidence>
<feature type="transmembrane region" description="Helical" evidence="7">
    <location>
        <begin position="212"/>
        <end position="230"/>
    </location>
</feature>
<dbReference type="GO" id="GO:0019842">
    <property type="term" value="F:vitamin binding"/>
    <property type="evidence" value="ECO:0007669"/>
    <property type="project" value="TreeGrafter"/>
</dbReference>
<dbReference type="AlphaFoldDB" id="A0A1W2B0X9"/>
<dbReference type="InterPro" id="IPR007782">
    <property type="entry name" value="VKG_COase"/>
</dbReference>
<dbReference type="PANTHER" id="PTHR12639">
    <property type="entry name" value="VITAMIN K-DEPENDENT GAMMA-CARBOXYLASE"/>
    <property type="match status" value="1"/>
</dbReference>